<dbReference type="GeneID" id="96998897"/>
<evidence type="ECO:0000313" key="4">
    <source>
        <dbReference type="Proteomes" id="UP000004191"/>
    </source>
</evidence>
<dbReference type="RefSeq" id="WP_005398328.1">
    <property type="nucleotide sequence ID" value="NZ_JH601088.1"/>
</dbReference>
<comment type="caution">
    <text evidence="3">The sequence shown here is derived from an EMBL/GenBank/DDBJ whole genome shotgun (WGS) entry which is preliminary data.</text>
</comment>
<dbReference type="PANTHER" id="PTHR47245">
    <property type="entry name" value="PEPTIDYLPROLYL ISOMERASE"/>
    <property type="match status" value="1"/>
</dbReference>
<sequence>MEDKIYYVVNGKEITEKDVNEFIKQLGQDGMRFNSEVGKKQLAQELLNQELLLLSAKEDKLDETEEFNKELEFVKEQILKQLAMKKLISEVKVSDEEVKDFYENNKEQFKEVYSFKAHHILTDDEEKAKELKSKIDAGENFEDLAKDNSTCPSSQRGGDLGEFQSGQMVPEFENALMEMENGEISNPVKSQFGYHIIRLDDKKLVKENNFETFKDELKHGMLHQKQQEVYLSKVSELKEKYSVEEK</sequence>
<dbReference type="AlphaFoldDB" id="H3NNJ2"/>
<dbReference type="InterPro" id="IPR046357">
    <property type="entry name" value="PPIase_dom_sf"/>
</dbReference>
<dbReference type="Gene3D" id="3.10.50.40">
    <property type="match status" value="1"/>
</dbReference>
<dbReference type="InterPro" id="IPR050245">
    <property type="entry name" value="PrsA_foldase"/>
</dbReference>
<feature type="domain" description="PpiC" evidence="2">
    <location>
        <begin position="112"/>
        <end position="201"/>
    </location>
</feature>
<dbReference type="InterPro" id="IPR000297">
    <property type="entry name" value="PPIase_PpiC"/>
</dbReference>
<name>H3NNJ2_9FIRM</name>
<dbReference type="EMBL" id="AGEI01000021">
    <property type="protein sequence ID" value="EHR33967.1"/>
    <property type="molecule type" value="Genomic_DNA"/>
</dbReference>
<keyword evidence="1" id="KW-0697">Rotamase</keyword>
<dbReference type="InterPro" id="IPR023058">
    <property type="entry name" value="PPIase_PpiC_CS"/>
</dbReference>
<protein>
    <submittedName>
        <fullName evidence="3">EpsD family peptidyl-prolyl cis-trans isomerase</fullName>
    </submittedName>
</protein>
<dbReference type="OrthoDB" id="14196at2"/>
<dbReference type="HOGENOM" id="CLU_034646_1_2_9"/>
<reference evidence="3 4" key="1">
    <citation type="submission" date="2012-01" db="EMBL/GenBank/DDBJ databases">
        <title>The Genome Sequence of Helcococcus kunzii ATCC 51366.</title>
        <authorList>
            <consortium name="The Broad Institute Genome Sequencing Platform"/>
            <person name="Earl A."/>
            <person name="Ward D."/>
            <person name="Feldgarden M."/>
            <person name="Gevers D."/>
            <person name="Huys G."/>
            <person name="Young S.K."/>
            <person name="Zeng Q."/>
            <person name="Gargeya S."/>
            <person name="Fitzgerald M."/>
            <person name="Haas B."/>
            <person name="Abouelleil A."/>
            <person name="Alvarado L."/>
            <person name="Arachchi H.M."/>
            <person name="Berlin A."/>
            <person name="Chapman S.B."/>
            <person name="Gearin G."/>
            <person name="Goldberg J."/>
            <person name="Griggs A."/>
            <person name="Gujja S."/>
            <person name="Hansen M."/>
            <person name="Heiman D."/>
            <person name="Howarth C."/>
            <person name="Larimer J."/>
            <person name="Lui A."/>
            <person name="MacDonald P.J.P."/>
            <person name="McCowen C."/>
            <person name="Montmayeur A."/>
            <person name="Murphy C."/>
            <person name="Neiman D."/>
            <person name="Pearson M."/>
            <person name="Priest M."/>
            <person name="Roberts A."/>
            <person name="Saif S."/>
            <person name="Shea T."/>
            <person name="Sisk P."/>
            <person name="Stolte C."/>
            <person name="Sykes S."/>
            <person name="Wortman J."/>
            <person name="Nusbaum C."/>
            <person name="Birren B."/>
        </authorList>
    </citation>
    <scope>NUCLEOTIDE SEQUENCE [LARGE SCALE GENOMIC DNA]</scope>
    <source>
        <strain evidence="3 4">ATCC 51366</strain>
    </source>
</reference>
<dbReference type="Pfam" id="PF00639">
    <property type="entry name" value="Rotamase"/>
    <property type="match status" value="1"/>
</dbReference>
<organism evidence="3 4">
    <name type="scientific">Helcococcus kunzii ATCC 51366</name>
    <dbReference type="NCBI Taxonomy" id="883114"/>
    <lineage>
        <taxon>Bacteria</taxon>
        <taxon>Bacillati</taxon>
        <taxon>Bacillota</taxon>
        <taxon>Tissierellia</taxon>
        <taxon>Tissierellales</taxon>
        <taxon>Peptoniphilaceae</taxon>
        <taxon>Helcococcus</taxon>
    </lineage>
</organism>
<proteinExistence type="predicted"/>
<dbReference type="eggNOG" id="COG0760">
    <property type="taxonomic scope" value="Bacteria"/>
</dbReference>
<dbReference type="PROSITE" id="PS01096">
    <property type="entry name" value="PPIC_PPIASE_1"/>
    <property type="match status" value="1"/>
</dbReference>
<accession>H3NNJ2</accession>
<dbReference type="Gene3D" id="1.10.8.1040">
    <property type="match status" value="1"/>
</dbReference>
<gene>
    <name evidence="3" type="ORF">HMPREF9709_00903</name>
</gene>
<dbReference type="PATRIC" id="fig|883114.3.peg.893"/>
<dbReference type="SUPFAM" id="SSF54534">
    <property type="entry name" value="FKBP-like"/>
    <property type="match status" value="1"/>
</dbReference>
<dbReference type="STRING" id="883114.HMPREF9709_00903"/>
<dbReference type="Proteomes" id="UP000004191">
    <property type="component" value="Unassembled WGS sequence"/>
</dbReference>
<keyword evidence="1 3" id="KW-0413">Isomerase</keyword>
<evidence type="ECO:0000313" key="3">
    <source>
        <dbReference type="EMBL" id="EHR33967.1"/>
    </source>
</evidence>
<evidence type="ECO:0000259" key="2">
    <source>
        <dbReference type="PROSITE" id="PS50198"/>
    </source>
</evidence>
<keyword evidence="4" id="KW-1185">Reference proteome</keyword>
<evidence type="ECO:0000256" key="1">
    <source>
        <dbReference type="PROSITE-ProRule" id="PRU00278"/>
    </source>
</evidence>
<dbReference type="PANTHER" id="PTHR47245:SF2">
    <property type="entry name" value="PEPTIDYL-PROLYL CIS-TRANS ISOMERASE HP_0175-RELATED"/>
    <property type="match status" value="1"/>
</dbReference>
<dbReference type="PROSITE" id="PS50198">
    <property type="entry name" value="PPIC_PPIASE_2"/>
    <property type="match status" value="1"/>
</dbReference>
<dbReference type="GO" id="GO:0003755">
    <property type="term" value="F:peptidyl-prolyl cis-trans isomerase activity"/>
    <property type="evidence" value="ECO:0007669"/>
    <property type="project" value="UniProtKB-KW"/>
</dbReference>